<accession>A0A7M1RZP4</accession>
<sequence length="33" mass="3924">MTISIQKIIQKSLQIDNNQHKDNPFENKIKKDN</sequence>
<reference evidence="1 2" key="1">
    <citation type="submission" date="2020-07" db="EMBL/GenBank/DDBJ databases">
        <title>Taxonomic proposal: Crassvirales, a new order of highly abundant and diverse bacterial viruses.</title>
        <authorList>
            <person name="Shkoporov A.N."/>
            <person name="Stockdale S.R."/>
            <person name="Guerin E."/>
            <person name="Ross R.P."/>
            <person name="Hill C."/>
        </authorList>
    </citation>
    <scope>NUCLEOTIDE SEQUENCE [LARGE SCALE GENOMIC DNA]</scope>
</reference>
<dbReference type="Proteomes" id="UP000594097">
    <property type="component" value="Segment"/>
</dbReference>
<evidence type="ECO:0000313" key="2">
    <source>
        <dbReference type="Proteomes" id="UP000594097"/>
    </source>
</evidence>
<dbReference type="KEGG" id="vg:65130358"/>
<dbReference type="RefSeq" id="YP_010111904.1">
    <property type="nucleotide sequence ID" value="NC_055886.1"/>
</dbReference>
<proteinExistence type="predicted"/>
<organism evidence="1 2">
    <name type="scientific">uncultured phage cr127_1</name>
    <dbReference type="NCBI Taxonomy" id="2772077"/>
    <lineage>
        <taxon>Viruses</taxon>
        <taxon>Duplodnaviria</taxon>
        <taxon>Heunggongvirae</taxon>
        <taxon>Uroviricota</taxon>
        <taxon>Caudoviricetes</taxon>
        <taxon>Crassvirales</taxon>
        <taxon>Crevaviridae</taxon>
        <taxon>Doltivirinae</taxon>
        <taxon>Kahucivirus</taxon>
        <taxon>Kahucivirus intestinalis</taxon>
    </lineage>
</organism>
<name>A0A7M1RZP4_9CAUD</name>
<dbReference type="EMBL" id="MT774393">
    <property type="protein sequence ID" value="QOR59746.1"/>
    <property type="molecule type" value="Genomic_DNA"/>
</dbReference>
<evidence type="ECO:0000313" key="1">
    <source>
        <dbReference type="EMBL" id="QOR59746.1"/>
    </source>
</evidence>
<dbReference type="GeneID" id="65130358"/>
<keyword evidence="2" id="KW-1185">Reference proteome</keyword>
<protein>
    <submittedName>
        <fullName evidence="1">Uncharacterized protein</fullName>
    </submittedName>
</protein>